<gene>
    <name evidence="3" type="primary">LOC129342917</name>
</gene>
<feature type="compositionally biased region" description="Low complexity" evidence="1">
    <location>
        <begin position="321"/>
        <end position="339"/>
    </location>
</feature>
<feature type="compositionally biased region" description="Low complexity" evidence="1">
    <location>
        <begin position="99"/>
        <end position="109"/>
    </location>
</feature>
<accession>A0AA97LK89</accession>
<feature type="compositionally biased region" description="Basic and acidic residues" evidence="1">
    <location>
        <begin position="292"/>
        <end position="311"/>
    </location>
</feature>
<protein>
    <submittedName>
        <fullName evidence="3">Uncharacterized protein LOC129342917</fullName>
    </submittedName>
</protein>
<evidence type="ECO:0000313" key="2">
    <source>
        <dbReference type="Proteomes" id="UP001190640"/>
    </source>
</evidence>
<evidence type="ECO:0000256" key="1">
    <source>
        <dbReference type="SAM" id="MobiDB-lite"/>
    </source>
</evidence>
<dbReference type="KEGG" id="emc:129342917"/>
<feature type="compositionally biased region" description="Pro residues" evidence="1">
    <location>
        <begin position="167"/>
        <end position="180"/>
    </location>
</feature>
<proteinExistence type="predicted"/>
<feature type="compositionally biased region" description="Low complexity" evidence="1">
    <location>
        <begin position="50"/>
        <end position="59"/>
    </location>
</feature>
<reference evidence="3" key="1">
    <citation type="submission" date="2025-08" db="UniProtKB">
        <authorList>
            <consortium name="RefSeq"/>
        </authorList>
    </citation>
    <scope>IDENTIFICATION</scope>
    <source>
        <tissue evidence="3">Blood</tissue>
    </source>
</reference>
<feature type="compositionally biased region" description="Basic and acidic residues" evidence="1">
    <location>
        <begin position="261"/>
        <end position="282"/>
    </location>
</feature>
<evidence type="ECO:0000313" key="3">
    <source>
        <dbReference type="RefSeq" id="XP_054854852.1"/>
    </source>
</evidence>
<sequence length="402" mass="41751">MIRASGTASEGSGPLANSTRPSWRPERRGELAGRPSFSRAEGRPRHGARGRPPGADSDGPSPPPPKMRHSQQPRQAEPSQPGGRPRRAVAGLQIGPGGRAALAGGAVTLRRARLELDARRRPARPPSRQGQLRCLASGGRRCRSAHPPERPRPAPPLPFVPALPSSPARPPARMPRPGQPMAPGGTSSAAGRALSDAAQKAQAGRGEPRRGLAPSPHRQTPSSARRRLTAAVERGAPGCGEAGAKRGRAPAPRSRRASARPAEKQKVVADVGVGERRPRAGDTIKGATQPARQERSQARRRRQAEGGKEESPSGARPPAYPALCAAGGASPAALRTPTGRPGGPESPPPGGAGRAPGSLAARARWNAAQRQAPGTATCAAPERERQRPGSHAMPRQHKGPRG</sequence>
<dbReference type="Proteomes" id="UP001190640">
    <property type="component" value="Chromosome 15"/>
</dbReference>
<dbReference type="GeneID" id="129342917"/>
<keyword evidence="2" id="KW-1185">Reference proteome</keyword>
<dbReference type="AlphaFoldDB" id="A0AA97LK89"/>
<feature type="compositionally biased region" description="Low complexity" evidence="1">
    <location>
        <begin position="355"/>
        <end position="372"/>
    </location>
</feature>
<feature type="compositionally biased region" description="Basic residues" evidence="1">
    <location>
        <begin position="245"/>
        <end position="258"/>
    </location>
</feature>
<feature type="compositionally biased region" description="Polar residues" evidence="1">
    <location>
        <begin position="1"/>
        <end position="21"/>
    </location>
</feature>
<organism evidence="2 3">
    <name type="scientific">Eublepharis macularius</name>
    <name type="common">Leopard gecko</name>
    <name type="synonym">Cyrtodactylus macularius</name>
    <dbReference type="NCBI Taxonomy" id="481883"/>
    <lineage>
        <taxon>Eukaryota</taxon>
        <taxon>Metazoa</taxon>
        <taxon>Chordata</taxon>
        <taxon>Craniata</taxon>
        <taxon>Vertebrata</taxon>
        <taxon>Euteleostomi</taxon>
        <taxon>Lepidosauria</taxon>
        <taxon>Squamata</taxon>
        <taxon>Bifurcata</taxon>
        <taxon>Gekkota</taxon>
        <taxon>Eublepharidae</taxon>
        <taxon>Eublepharinae</taxon>
        <taxon>Eublepharis</taxon>
    </lineage>
</organism>
<dbReference type="RefSeq" id="XP_054854852.1">
    <property type="nucleotide sequence ID" value="XM_054998877.1"/>
</dbReference>
<name>A0AA97LK89_EUBMA</name>
<feature type="region of interest" description="Disordered" evidence="1">
    <location>
        <begin position="1"/>
        <end position="402"/>
    </location>
</feature>